<dbReference type="GO" id="GO:0000340">
    <property type="term" value="F:RNA 7-methylguanosine cap binding"/>
    <property type="evidence" value="ECO:0007669"/>
    <property type="project" value="InterPro"/>
</dbReference>
<evidence type="ECO:0000313" key="3">
    <source>
        <dbReference type="Proteomes" id="UP000799767"/>
    </source>
</evidence>
<dbReference type="GO" id="GO:0003729">
    <property type="term" value="F:mRNA binding"/>
    <property type="evidence" value="ECO:0007669"/>
    <property type="project" value="InterPro"/>
</dbReference>
<feature type="compositionally biased region" description="Acidic residues" evidence="1">
    <location>
        <begin position="1"/>
        <end position="12"/>
    </location>
</feature>
<accession>A0A6A6PJB4</accession>
<reference evidence="2" key="1">
    <citation type="journal article" date="2020" name="Stud. Mycol.">
        <title>101 Dothideomycetes genomes: a test case for predicting lifestyles and emergence of pathogens.</title>
        <authorList>
            <person name="Haridas S."/>
            <person name="Albert R."/>
            <person name="Binder M."/>
            <person name="Bloem J."/>
            <person name="Labutti K."/>
            <person name="Salamov A."/>
            <person name="Andreopoulos B."/>
            <person name="Baker S."/>
            <person name="Barry K."/>
            <person name="Bills G."/>
            <person name="Bluhm B."/>
            <person name="Cannon C."/>
            <person name="Castanera R."/>
            <person name="Culley D."/>
            <person name="Daum C."/>
            <person name="Ezra D."/>
            <person name="Gonzalez J."/>
            <person name="Henrissat B."/>
            <person name="Kuo A."/>
            <person name="Liang C."/>
            <person name="Lipzen A."/>
            <person name="Lutzoni F."/>
            <person name="Magnuson J."/>
            <person name="Mondo S."/>
            <person name="Nolan M."/>
            <person name="Ohm R."/>
            <person name="Pangilinan J."/>
            <person name="Park H.-J."/>
            <person name="Ramirez L."/>
            <person name="Alfaro M."/>
            <person name="Sun H."/>
            <person name="Tritt A."/>
            <person name="Yoshinaga Y."/>
            <person name="Zwiers L.-H."/>
            <person name="Turgeon B."/>
            <person name="Goodwin S."/>
            <person name="Spatafora J."/>
            <person name="Crous P."/>
            <person name="Grigoriev I."/>
        </authorList>
    </citation>
    <scope>NUCLEOTIDE SEQUENCE</scope>
    <source>
        <strain evidence="2">CBS 113389</strain>
    </source>
</reference>
<feature type="compositionally biased region" description="Basic and acidic residues" evidence="1">
    <location>
        <begin position="219"/>
        <end position="233"/>
    </location>
</feature>
<sequence>MNGVEEAPEEGEVTDKAPASDKVHVRGLDNLNTYDIEGWVEVHHSNDLFKRVEWIDDTSANLIYDTELAAAEALNTLSAEQVADPLQLRAAKRLTSHPDQELYIRQAILADVKAPRAKDRSKFYLFNQEWDPDNPDNIRPDNRKRRWQDDDRRDRKYRRRDYGSRRSSPERNQFHESMYDDDPKPVVAARKPSYSSESEHGRRRGRYNDDLVRNTAKGRLRDRSASPGRDGDGRYGFADVHPPRNTARPRSPRPSGIRPGRDNSRARDDLRKELFPDKRAATSLSNDRTNGNSADLFANRPVPSKPARELFPERLNGTSHRRQSAKDITANEVADAIGRRSEDTTQGKGDLFSRISGGPKGESSYGRLRDPAQETENGSDGFSFKGAGRSSDNSGFSILGASRERVQNPLVKELFPLKASGTNGAGKDLFDGRIKGRARRRAEDLI</sequence>
<dbReference type="GO" id="GO:0005634">
    <property type="term" value="C:nucleus"/>
    <property type="evidence" value="ECO:0007669"/>
    <property type="project" value="TreeGrafter"/>
</dbReference>
<evidence type="ECO:0000256" key="1">
    <source>
        <dbReference type="SAM" id="MobiDB-lite"/>
    </source>
</evidence>
<organism evidence="2 3">
    <name type="scientific">Neohortaea acidophila</name>
    <dbReference type="NCBI Taxonomy" id="245834"/>
    <lineage>
        <taxon>Eukaryota</taxon>
        <taxon>Fungi</taxon>
        <taxon>Dikarya</taxon>
        <taxon>Ascomycota</taxon>
        <taxon>Pezizomycotina</taxon>
        <taxon>Dothideomycetes</taxon>
        <taxon>Dothideomycetidae</taxon>
        <taxon>Mycosphaerellales</taxon>
        <taxon>Teratosphaeriaceae</taxon>
        <taxon>Neohortaea</taxon>
    </lineage>
</organism>
<evidence type="ECO:0000313" key="2">
    <source>
        <dbReference type="EMBL" id="KAF2480015.1"/>
    </source>
</evidence>
<protein>
    <submittedName>
        <fullName evidence="2">Uncharacterized protein</fullName>
    </submittedName>
</protein>
<keyword evidence="3" id="KW-1185">Reference proteome</keyword>
<dbReference type="PANTHER" id="PTHR16291:SF0">
    <property type="entry name" value="NUCLEAR CAP-BINDING PROTEIN SUBUNIT 3"/>
    <property type="match status" value="1"/>
</dbReference>
<dbReference type="InterPro" id="IPR019416">
    <property type="entry name" value="NCBP3"/>
</dbReference>
<dbReference type="GeneID" id="54475516"/>
<feature type="compositionally biased region" description="Basic and acidic residues" evidence="1">
    <location>
        <begin position="259"/>
        <end position="280"/>
    </location>
</feature>
<feature type="region of interest" description="Disordered" evidence="1">
    <location>
        <begin position="1"/>
        <end position="20"/>
    </location>
</feature>
<feature type="compositionally biased region" description="Basic and acidic residues" evidence="1">
    <location>
        <begin position="136"/>
        <end position="184"/>
    </location>
</feature>
<dbReference type="OrthoDB" id="422106at2759"/>
<dbReference type="EMBL" id="MU001640">
    <property type="protein sequence ID" value="KAF2480015.1"/>
    <property type="molecule type" value="Genomic_DNA"/>
</dbReference>
<dbReference type="Pfam" id="PF10309">
    <property type="entry name" value="NCBP3"/>
    <property type="match status" value="1"/>
</dbReference>
<feature type="compositionally biased region" description="Polar residues" evidence="1">
    <location>
        <begin position="282"/>
        <end position="293"/>
    </location>
</feature>
<dbReference type="RefSeq" id="XP_033586585.1">
    <property type="nucleotide sequence ID" value="XM_033734514.1"/>
</dbReference>
<dbReference type="Proteomes" id="UP000799767">
    <property type="component" value="Unassembled WGS sequence"/>
</dbReference>
<proteinExistence type="predicted"/>
<gene>
    <name evidence="2" type="ORF">BDY17DRAFT_303067</name>
</gene>
<name>A0A6A6PJB4_9PEZI</name>
<feature type="region of interest" description="Disordered" evidence="1">
    <location>
        <begin position="129"/>
        <end position="400"/>
    </location>
</feature>
<dbReference type="AlphaFoldDB" id="A0A6A6PJB4"/>
<dbReference type="PANTHER" id="PTHR16291">
    <property type="entry name" value="NUCLEAR CAP-BINDING PROTEIN SUBUNIT 3"/>
    <property type="match status" value="1"/>
</dbReference>